<dbReference type="AlphaFoldDB" id="A0AAW1UC66"/>
<proteinExistence type="predicted"/>
<dbReference type="Proteomes" id="UP001431783">
    <property type="component" value="Unassembled WGS sequence"/>
</dbReference>
<dbReference type="EMBL" id="JARQZJ010000068">
    <property type="protein sequence ID" value="KAK9881262.1"/>
    <property type="molecule type" value="Genomic_DNA"/>
</dbReference>
<feature type="region of interest" description="Disordered" evidence="1">
    <location>
        <begin position="154"/>
        <end position="173"/>
    </location>
</feature>
<reference evidence="2 3" key="1">
    <citation type="submission" date="2023-03" db="EMBL/GenBank/DDBJ databases">
        <title>Genome insight into feeding habits of ladybird beetles.</title>
        <authorList>
            <person name="Li H.-S."/>
            <person name="Huang Y.-H."/>
            <person name="Pang H."/>
        </authorList>
    </citation>
    <scope>NUCLEOTIDE SEQUENCE [LARGE SCALE GENOMIC DNA]</scope>
    <source>
        <strain evidence="2">SYSU_2023b</strain>
        <tissue evidence="2">Whole body</tissue>
    </source>
</reference>
<evidence type="ECO:0000313" key="3">
    <source>
        <dbReference type="Proteomes" id="UP001431783"/>
    </source>
</evidence>
<accession>A0AAW1UC66</accession>
<evidence type="ECO:0000313" key="2">
    <source>
        <dbReference type="EMBL" id="KAK9881262.1"/>
    </source>
</evidence>
<evidence type="ECO:0000256" key="1">
    <source>
        <dbReference type="SAM" id="MobiDB-lite"/>
    </source>
</evidence>
<sequence length="173" mass="19977">MSLKSIIFSLQKEISDRRSSTATCSSQTMKIQDESFEAIVQKLEDRMQRKSNIMLHGLVEPPQDVSVEVGAQTDIQNVEDVLQFVDNDAQLDVRRVFRNLNRPNGKPRPVNIILGSDAAVHQFLFRSKQLKNTENIQIYFLHHILPPSKTITSNELKQNSEKERCREYPNKIR</sequence>
<organism evidence="2 3">
    <name type="scientific">Henosepilachna vigintioctopunctata</name>
    <dbReference type="NCBI Taxonomy" id="420089"/>
    <lineage>
        <taxon>Eukaryota</taxon>
        <taxon>Metazoa</taxon>
        <taxon>Ecdysozoa</taxon>
        <taxon>Arthropoda</taxon>
        <taxon>Hexapoda</taxon>
        <taxon>Insecta</taxon>
        <taxon>Pterygota</taxon>
        <taxon>Neoptera</taxon>
        <taxon>Endopterygota</taxon>
        <taxon>Coleoptera</taxon>
        <taxon>Polyphaga</taxon>
        <taxon>Cucujiformia</taxon>
        <taxon>Coccinelloidea</taxon>
        <taxon>Coccinellidae</taxon>
        <taxon>Epilachninae</taxon>
        <taxon>Epilachnini</taxon>
        <taxon>Henosepilachna</taxon>
    </lineage>
</organism>
<keyword evidence="3" id="KW-1185">Reference proteome</keyword>
<comment type="caution">
    <text evidence="2">The sequence shown here is derived from an EMBL/GenBank/DDBJ whole genome shotgun (WGS) entry which is preliminary data.</text>
</comment>
<protein>
    <submittedName>
        <fullName evidence="2">Uncharacterized protein</fullName>
    </submittedName>
</protein>
<name>A0AAW1UC66_9CUCU</name>
<gene>
    <name evidence="2" type="ORF">WA026_015386</name>
</gene>
<feature type="compositionally biased region" description="Basic and acidic residues" evidence="1">
    <location>
        <begin position="158"/>
        <end position="173"/>
    </location>
</feature>